<gene>
    <name evidence="4" type="ordered locus">Plav_0388</name>
</gene>
<evidence type="ECO:0000259" key="3">
    <source>
        <dbReference type="PROSITE" id="PS50977"/>
    </source>
</evidence>
<evidence type="ECO:0000256" key="1">
    <source>
        <dbReference type="ARBA" id="ARBA00023125"/>
    </source>
</evidence>
<dbReference type="EMBL" id="CP000774">
    <property type="protein sequence ID" value="ABS62011.1"/>
    <property type="molecule type" value="Genomic_DNA"/>
</dbReference>
<protein>
    <submittedName>
        <fullName evidence="4">Transcriptional regulator, TetR family</fullName>
    </submittedName>
</protein>
<evidence type="ECO:0000313" key="4">
    <source>
        <dbReference type="EMBL" id="ABS62011.1"/>
    </source>
</evidence>
<dbReference type="Gene3D" id="1.10.357.10">
    <property type="entry name" value="Tetracycline Repressor, domain 2"/>
    <property type="match status" value="1"/>
</dbReference>
<dbReference type="PANTHER" id="PTHR30055:SF223">
    <property type="entry name" value="HTH-TYPE TRANSCRIPTIONAL REGULATOR UIDR"/>
    <property type="match status" value="1"/>
</dbReference>
<dbReference type="Proteomes" id="UP000006377">
    <property type="component" value="Chromosome"/>
</dbReference>
<dbReference type="InterPro" id="IPR001647">
    <property type="entry name" value="HTH_TetR"/>
</dbReference>
<dbReference type="SUPFAM" id="SSF46689">
    <property type="entry name" value="Homeodomain-like"/>
    <property type="match status" value="1"/>
</dbReference>
<dbReference type="HOGENOM" id="CLU_069356_19_2_5"/>
<proteinExistence type="predicted"/>
<feature type="domain" description="HTH tetR-type" evidence="3">
    <location>
        <begin position="35"/>
        <end position="96"/>
    </location>
</feature>
<accession>A7HQ28</accession>
<dbReference type="Pfam" id="PF00440">
    <property type="entry name" value="TetR_N"/>
    <property type="match status" value="1"/>
</dbReference>
<dbReference type="AlphaFoldDB" id="A7HQ28"/>
<dbReference type="GO" id="GO:0003700">
    <property type="term" value="F:DNA-binding transcription factor activity"/>
    <property type="evidence" value="ECO:0007669"/>
    <property type="project" value="TreeGrafter"/>
</dbReference>
<name>A7HQ28_PARL1</name>
<dbReference type="eggNOG" id="COG1309">
    <property type="taxonomic scope" value="Bacteria"/>
</dbReference>
<dbReference type="InterPro" id="IPR050109">
    <property type="entry name" value="HTH-type_TetR-like_transc_reg"/>
</dbReference>
<evidence type="ECO:0000256" key="2">
    <source>
        <dbReference type="PROSITE-ProRule" id="PRU00335"/>
    </source>
</evidence>
<evidence type="ECO:0000313" key="5">
    <source>
        <dbReference type="Proteomes" id="UP000006377"/>
    </source>
</evidence>
<dbReference type="InterPro" id="IPR009057">
    <property type="entry name" value="Homeodomain-like_sf"/>
</dbReference>
<dbReference type="OrthoDB" id="2356263at2"/>
<dbReference type="PROSITE" id="PS50977">
    <property type="entry name" value="HTH_TETR_2"/>
    <property type="match status" value="1"/>
</dbReference>
<keyword evidence="5" id="KW-1185">Reference proteome</keyword>
<organism evidence="4 5">
    <name type="scientific">Parvibaculum lavamentivorans (strain DS-1 / DSM 13023 / NCIMB 13966)</name>
    <dbReference type="NCBI Taxonomy" id="402881"/>
    <lineage>
        <taxon>Bacteria</taxon>
        <taxon>Pseudomonadati</taxon>
        <taxon>Pseudomonadota</taxon>
        <taxon>Alphaproteobacteria</taxon>
        <taxon>Hyphomicrobiales</taxon>
        <taxon>Parvibaculaceae</taxon>
        <taxon>Parvibaculum</taxon>
    </lineage>
</organism>
<dbReference type="PANTHER" id="PTHR30055">
    <property type="entry name" value="HTH-TYPE TRANSCRIPTIONAL REGULATOR RUTR"/>
    <property type="match status" value="1"/>
</dbReference>
<sequence length="249" mass="26761">MAGGVAKSPLALPNALHYAAGMSKLDSPDKTSRRGDTRARLMEAAERLFGERGLHAVTLKEINAEAGQRNESALHYHFGSKQRLVQAILDARVGAIDKRRAARIDALIEAGGADDLHAILRATFEPLTGLLDTEEGVRFVRFAAQVLNDPDFDLPTVALRSGFQGITRANALIISVLAELPPEIAIQRQRLMIEMALTSLAIWTRRPDATANAAARAFFVASLFDAIAGALTAPVSEETLAALKEASKN</sequence>
<keyword evidence="1 2" id="KW-0238">DNA-binding</keyword>
<reference evidence="4 5" key="1">
    <citation type="journal article" date="2011" name="Stand. Genomic Sci.">
        <title>Complete genome sequence of Parvibaculum lavamentivorans type strain (DS-1(T)).</title>
        <authorList>
            <person name="Schleheck D."/>
            <person name="Weiss M."/>
            <person name="Pitluck S."/>
            <person name="Bruce D."/>
            <person name="Land M.L."/>
            <person name="Han S."/>
            <person name="Saunders E."/>
            <person name="Tapia R."/>
            <person name="Detter C."/>
            <person name="Brettin T."/>
            <person name="Han J."/>
            <person name="Woyke T."/>
            <person name="Goodwin L."/>
            <person name="Pennacchio L."/>
            <person name="Nolan M."/>
            <person name="Cook A.M."/>
            <person name="Kjelleberg S."/>
            <person name="Thomas T."/>
        </authorList>
    </citation>
    <scope>NUCLEOTIDE SEQUENCE [LARGE SCALE GENOMIC DNA]</scope>
    <source>
        <strain evidence="5">DS-1 / DSM 13023 / NCIMB 13966</strain>
    </source>
</reference>
<dbReference type="GO" id="GO:0000976">
    <property type="term" value="F:transcription cis-regulatory region binding"/>
    <property type="evidence" value="ECO:0007669"/>
    <property type="project" value="TreeGrafter"/>
</dbReference>
<dbReference type="STRING" id="402881.Plav_0388"/>
<dbReference type="KEGG" id="pla:Plav_0388"/>
<feature type="DNA-binding region" description="H-T-H motif" evidence="2">
    <location>
        <begin position="59"/>
        <end position="78"/>
    </location>
</feature>